<protein>
    <recommendedName>
        <fullName evidence="2">F-actin-capping protein subunit alpha</fullName>
    </recommendedName>
</protein>
<evidence type="ECO:0000313" key="4">
    <source>
        <dbReference type="EMBL" id="TPP63031.1"/>
    </source>
</evidence>
<dbReference type="EMBL" id="SUNJ01006165">
    <property type="protein sequence ID" value="TPP63031.1"/>
    <property type="molecule type" value="Genomic_DNA"/>
</dbReference>
<feature type="compositionally biased region" description="Polar residues" evidence="3">
    <location>
        <begin position="19"/>
        <end position="37"/>
    </location>
</feature>
<comment type="similarity">
    <text evidence="2">Belongs to the F-actin-capping protein alpha subunit family.</text>
</comment>
<dbReference type="GO" id="GO:0030036">
    <property type="term" value="P:actin cytoskeleton organization"/>
    <property type="evidence" value="ECO:0007669"/>
    <property type="project" value="TreeGrafter"/>
</dbReference>
<gene>
    <name evidence="4" type="ORF">FGIG_10475</name>
</gene>
<keyword evidence="5" id="KW-1185">Reference proteome</keyword>
<dbReference type="PANTHER" id="PTHR10653:SF0">
    <property type="entry name" value="F-ACTIN-CAPPING PROTEIN SUBUNIT ALPHA"/>
    <property type="match status" value="1"/>
</dbReference>
<organism evidence="4 5">
    <name type="scientific">Fasciola gigantica</name>
    <name type="common">Giant liver fluke</name>
    <dbReference type="NCBI Taxonomy" id="46835"/>
    <lineage>
        <taxon>Eukaryota</taxon>
        <taxon>Metazoa</taxon>
        <taxon>Spiralia</taxon>
        <taxon>Lophotrochozoa</taxon>
        <taxon>Platyhelminthes</taxon>
        <taxon>Trematoda</taxon>
        <taxon>Digenea</taxon>
        <taxon>Plagiorchiida</taxon>
        <taxon>Echinostomata</taxon>
        <taxon>Echinostomatoidea</taxon>
        <taxon>Fasciolidae</taxon>
        <taxon>Fasciola</taxon>
    </lineage>
</organism>
<dbReference type="GO" id="GO:0051016">
    <property type="term" value="P:barbed-end actin filament capping"/>
    <property type="evidence" value="ECO:0007669"/>
    <property type="project" value="UniProtKB-UniRule"/>
</dbReference>
<feature type="region of interest" description="Disordered" evidence="3">
    <location>
        <begin position="1"/>
        <end position="37"/>
    </location>
</feature>
<evidence type="ECO:0000313" key="5">
    <source>
        <dbReference type="Proteomes" id="UP000316759"/>
    </source>
</evidence>
<evidence type="ECO:0000256" key="3">
    <source>
        <dbReference type="SAM" id="MobiDB-lite"/>
    </source>
</evidence>
<comment type="subunit">
    <text evidence="2">Heterodimer of an alpha and a beta subunit.</text>
</comment>
<evidence type="ECO:0000256" key="2">
    <source>
        <dbReference type="RuleBase" id="RU365077"/>
    </source>
</evidence>
<dbReference type="InterPro" id="IPR002189">
    <property type="entry name" value="CapZ_alpha"/>
</dbReference>
<comment type="function">
    <text evidence="2">F-actin-capping proteins bind in a Ca(2+)-independent manner to the fast growing ends of actin filaments (barbed end) thereby blocking the exchange of subunits at these ends. Unlike other capping proteins (such as gelsolin and severin), these proteins do not sever actin filaments.</text>
</comment>
<reference evidence="4 5" key="1">
    <citation type="submission" date="2019-04" db="EMBL/GenBank/DDBJ databases">
        <title>Annotation for the trematode Fasciola gigantica.</title>
        <authorList>
            <person name="Choi Y.-J."/>
        </authorList>
    </citation>
    <scope>NUCLEOTIDE SEQUENCE [LARGE SCALE GENOMIC DNA]</scope>
    <source>
        <strain evidence="4">Uganda_cow_1</strain>
    </source>
</reference>
<dbReference type="AlphaFoldDB" id="A0A504YRX9"/>
<name>A0A504YRX9_FASGI</name>
<sequence length="91" mass="10240">MQTRETHARVPARRCAQNADGNAQNSLRATRTDASTQHKTIGAHIAVGENFKTMSDTTFKALRRQLPLTRSKIDWNKIITYQIGSELSRVT</sequence>
<keyword evidence="1 2" id="KW-0117">Actin capping</keyword>
<keyword evidence="2" id="KW-0009">Actin-binding</keyword>
<dbReference type="OrthoDB" id="340550at2759"/>
<dbReference type="Pfam" id="PF01267">
    <property type="entry name" value="F-actin_cap_A"/>
    <property type="match status" value="1"/>
</dbReference>
<dbReference type="STRING" id="46835.A0A504YRX9"/>
<dbReference type="GO" id="GO:0051015">
    <property type="term" value="F:actin filament binding"/>
    <property type="evidence" value="ECO:0007669"/>
    <property type="project" value="TreeGrafter"/>
</dbReference>
<comment type="caution">
    <text evidence="4">The sequence shown here is derived from an EMBL/GenBank/DDBJ whole genome shotgun (WGS) entry which is preliminary data.</text>
</comment>
<accession>A0A504YRX9</accession>
<proteinExistence type="inferred from homology"/>
<evidence type="ECO:0000256" key="1">
    <source>
        <dbReference type="ARBA" id="ARBA00022467"/>
    </source>
</evidence>
<dbReference type="PANTHER" id="PTHR10653">
    <property type="entry name" value="F-ACTIN-CAPPING PROTEIN SUBUNIT ALPHA"/>
    <property type="match status" value="1"/>
</dbReference>
<dbReference type="SUPFAM" id="SSF90096">
    <property type="entry name" value="Subunits of heterodimeric actin filament capping protein Capz"/>
    <property type="match status" value="1"/>
</dbReference>
<dbReference type="GO" id="GO:0008290">
    <property type="term" value="C:F-actin capping protein complex"/>
    <property type="evidence" value="ECO:0007669"/>
    <property type="project" value="UniProtKB-UniRule"/>
</dbReference>
<dbReference type="Proteomes" id="UP000316759">
    <property type="component" value="Unassembled WGS sequence"/>
</dbReference>
<dbReference type="GO" id="GO:0030863">
    <property type="term" value="C:cortical cytoskeleton"/>
    <property type="evidence" value="ECO:0007669"/>
    <property type="project" value="TreeGrafter"/>
</dbReference>
<dbReference type="InterPro" id="IPR037282">
    <property type="entry name" value="CapZ_alpha/beta"/>
</dbReference>